<dbReference type="SUPFAM" id="SSF48264">
    <property type="entry name" value="Cytochrome P450"/>
    <property type="match status" value="1"/>
</dbReference>
<dbReference type="InterPro" id="IPR002397">
    <property type="entry name" value="Cyt_P450_B"/>
</dbReference>
<evidence type="ECO:0000256" key="2">
    <source>
        <dbReference type="RuleBase" id="RU000461"/>
    </source>
</evidence>
<comment type="similarity">
    <text evidence="1 2">Belongs to the cytochrome P450 family.</text>
</comment>
<comment type="caution">
    <text evidence="3">The sequence shown here is derived from an EMBL/GenBank/DDBJ whole genome shotgun (WGS) entry which is preliminary data.</text>
</comment>
<dbReference type="Pfam" id="PF00067">
    <property type="entry name" value="p450"/>
    <property type="match status" value="1"/>
</dbReference>
<dbReference type="InterPro" id="IPR001128">
    <property type="entry name" value="Cyt_P450"/>
</dbReference>
<dbReference type="Gene3D" id="1.10.630.10">
    <property type="entry name" value="Cytochrome P450"/>
    <property type="match status" value="1"/>
</dbReference>
<dbReference type="Proteomes" id="UP001499882">
    <property type="component" value="Unassembled WGS sequence"/>
</dbReference>
<protein>
    <recommendedName>
        <fullName evidence="5">Cytochrome P450</fullName>
    </recommendedName>
</protein>
<evidence type="ECO:0000313" key="3">
    <source>
        <dbReference type="EMBL" id="GAA4748701.1"/>
    </source>
</evidence>
<keyword evidence="2" id="KW-0408">Iron</keyword>
<accession>A0ABP8Z7I3</accession>
<sequence length="268" mass="29128">MRGDIVEALFKPMPSMVVAHYLGVPEGERERFDDWTDAIVSASSEGAIGAATDAIVEMMGYFSELIERRRAEPGDDTVSHLVAAGVGDDDAGILSILSYVFTVVTGGNDTTTGMLGGAVQLLETERDQRRLLLDDPALVPDAVEELLRLTSPVQGLARTVTTEVELHDSVIAAGRRVLLLYAAANRDPRRYGPDADELDVRRRPGQLLTFSQGNHHCLGAAAARLQARVALEELLARCPEFTVDLDAVQWAPGPYVRRPTTVPIRMKP</sequence>
<reference evidence="4" key="1">
    <citation type="journal article" date="2019" name="Int. J. Syst. Evol. Microbiol.">
        <title>The Global Catalogue of Microorganisms (GCM) 10K type strain sequencing project: providing services to taxonomists for standard genome sequencing and annotation.</title>
        <authorList>
            <consortium name="The Broad Institute Genomics Platform"/>
            <consortium name="The Broad Institute Genome Sequencing Center for Infectious Disease"/>
            <person name="Wu L."/>
            <person name="Ma J."/>
        </authorList>
    </citation>
    <scope>NUCLEOTIDE SEQUENCE [LARGE SCALE GENOMIC DNA]</scope>
    <source>
        <strain evidence="4">JCM 18532</strain>
    </source>
</reference>
<keyword evidence="2" id="KW-0479">Metal-binding</keyword>
<dbReference type="EMBL" id="BAABKN010000023">
    <property type="protein sequence ID" value="GAA4748701.1"/>
    <property type="molecule type" value="Genomic_DNA"/>
</dbReference>
<dbReference type="RefSeq" id="WP_345528416.1">
    <property type="nucleotide sequence ID" value="NZ_BAABKN010000023.1"/>
</dbReference>
<gene>
    <name evidence="3" type="ORF">GCM10023350_37050</name>
</gene>
<dbReference type="PANTHER" id="PTHR46696:SF4">
    <property type="entry name" value="BIOTIN BIOSYNTHESIS CYTOCHROME P450"/>
    <property type="match status" value="1"/>
</dbReference>
<evidence type="ECO:0008006" key="5">
    <source>
        <dbReference type="Google" id="ProtNLM"/>
    </source>
</evidence>
<keyword evidence="2" id="KW-0503">Monooxygenase</keyword>
<organism evidence="3 4">
    <name type="scientific">Nocardioides endophyticus</name>
    <dbReference type="NCBI Taxonomy" id="1353775"/>
    <lineage>
        <taxon>Bacteria</taxon>
        <taxon>Bacillati</taxon>
        <taxon>Actinomycetota</taxon>
        <taxon>Actinomycetes</taxon>
        <taxon>Propionibacteriales</taxon>
        <taxon>Nocardioidaceae</taxon>
        <taxon>Nocardioides</taxon>
    </lineage>
</organism>
<dbReference type="InterPro" id="IPR036396">
    <property type="entry name" value="Cyt_P450_sf"/>
</dbReference>
<dbReference type="PRINTS" id="PR00359">
    <property type="entry name" value="BP450"/>
</dbReference>
<dbReference type="PANTHER" id="PTHR46696">
    <property type="entry name" value="P450, PUTATIVE (EUROFUNG)-RELATED"/>
    <property type="match status" value="1"/>
</dbReference>
<evidence type="ECO:0000313" key="4">
    <source>
        <dbReference type="Proteomes" id="UP001499882"/>
    </source>
</evidence>
<evidence type="ECO:0000256" key="1">
    <source>
        <dbReference type="ARBA" id="ARBA00010617"/>
    </source>
</evidence>
<keyword evidence="2" id="KW-0560">Oxidoreductase</keyword>
<keyword evidence="4" id="KW-1185">Reference proteome</keyword>
<dbReference type="PROSITE" id="PS00086">
    <property type="entry name" value="CYTOCHROME_P450"/>
    <property type="match status" value="1"/>
</dbReference>
<keyword evidence="2" id="KW-0349">Heme</keyword>
<name>A0ABP8Z7I3_9ACTN</name>
<proteinExistence type="inferred from homology"/>
<dbReference type="InterPro" id="IPR017972">
    <property type="entry name" value="Cyt_P450_CS"/>
</dbReference>